<proteinExistence type="predicted"/>
<organism evidence="1 2">
    <name type="scientific">Dibothriocephalus latus</name>
    <name type="common">Fish tapeworm</name>
    <name type="synonym">Diphyllobothrium latum</name>
    <dbReference type="NCBI Taxonomy" id="60516"/>
    <lineage>
        <taxon>Eukaryota</taxon>
        <taxon>Metazoa</taxon>
        <taxon>Spiralia</taxon>
        <taxon>Lophotrochozoa</taxon>
        <taxon>Platyhelminthes</taxon>
        <taxon>Cestoda</taxon>
        <taxon>Eucestoda</taxon>
        <taxon>Diphyllobothriidea</taxon>
        <taxon>Diphyllobothriidae</taxon>
        <taxon>Dibothriocephalus</taxon>
    </lineage>
</organism>
<evidence type="ECO:0000313" key="2">
    <source>
        <dbReference type="Proteomes" id="UP000281553"/>
    </source>
</evidence>
<dbReference type="AlphaFoldDB" id="A0A3P6U7R8"/>
<evidence type="ECO:0000313" key="1">
    <source>
        <dbReference type="EMBL" id="VDK87390.1"/>
    </source>
</evidence>
<keyword evidence="2" id="KW-1185">Reference proteome</keyword>
<dbReference type="OrthoDB" id="69646at2759"/>
<gene>
    <name evidence="1" type="ORF">DILT_LOCUS4014</name>
</gene>
<reference evidence="1 2" key="1">
    <citation type="submission" date="2018-11" db="EMBL/GenBank/DDBJ databases">
        <authorList>
            <consortium name="Pathogen Informatics"/>
        </authorList>
    </citation>
    <scope>NUCLEOTIDE SEQUENCE [LARGE SCALE GENOMIC DNA]</scope>
</reference>
<protein>
    <submittedName>
        <fullName evidence="1">Uncharacterized protein</fullName>
    </submittedName>
</protein>
<sequence>MQPFTSNRDMKILRVLVPPHTLSFNLEISVKKANECDNLGLEINLQPKSLPIVRPFQVPLPPHTFASVESTNFVVSLELRGRNSSQYLSSIHKIDLPVYVREAGEWFIAMYASGTLNTDSSCRLWLFTKAIFDVLELDGHLSATDVASVSADLPSVNLRRLDFLDQINNNTRLPAANTLPLLASSEKIYS</sequence>
<dbReference type="Proteomes" id="UP000281553">
    <property type="component" value="Unassembled WGS sequence"/>
</dbReference>
<dbReference type="EMBL" id="UYRU01044676">
    <property type="protein sequence ID" value="VDK87390.1"/>
    <property type="molecule type" value="Genomic_DNA"/>
</dbReference>
<accession>A0A3P6U7R8</accession>
<name>A0A3P6U7R8_DIBLA</name>